<dbReference type="RefSeq" id="WP_378243240.1">
    <property type="nucleotide sequence ID" value="NZ_JBHRWK010000059.1"/>
</dbReference>
<proteinExistence type="predicted"/>
<dbReference type="EMBL" id="JBHRWK010000059">
    <property type="protein sequence ID" value="MFC3454062.1"/>
    <property type="molecule type" value="Genomic_DNA"/>
</dbReference>
<gene>
    <name evidence="1" type="primary">rhuM</name>
    <name evidence="1" type="ORF">ACFOSH_31895</name>
</gene>
<comment type="caution">
    <text evidence="1">The sequence shown here is derived from an EMBL/GenBank/DDBJ whole genome shotgun (WGS) entry which is preliminary data.</text>
</comment>
<organism evidence="1 2">
    <name type="scientific">Amycolatopsis speibonae</name>
    <dbReference type="NCBI Taxonomy" id="1450224"/>
    <lineage>
        <taxon>Bacteria</taxon>
        <taxon>Bacillati</taxon>
        <taxon>Actinomycetota</taxon>
        <taxon>Actinomycetes</taxon>
        <taxon>Pseudonocardiales</taxon>
        <taxon>Pseudonocardiaceae</taxon>
        <taxon>Amycolatopsis</taxon>
    </lineage>
</organism>
<accession>A0ABV7P6K2</accession>
<dbReference type="Proteomes" id="UP001595645">
    <property type="component" value="Unassembled WGS sequence"/>
</dbReference>
<evidence type="ECO:0000313" key="1">
    <source>
        <dbReference type="EMBL" id="MFC3454062.1"/>
    </source>
</evidence>
<name>A0ABV7P6K2_9PSEU</name>
<reference evidence="2" key="1">
    <citation type="journal article" date="2019" name="Int. J. Syst. Evol. Microbiol.">
        <title>The Global Catalogue of Microorganisms (GCM) 10K type strain sequencing project: providing services to taxonomists for standard genome sequencing and annotation.</title>
        <authorList>
            <consortium name="The Broad Institute Genomics Platform"/>
            <consortium name="The Broad Institute Genome Sequencing Center for Infectious Disease"/>
            <person name="Wu L."/>
            <person name="Ma J."/>
        </authorList>
    </citation>
    <scope>NUCLEOTIDE SEQUENCE [LARGE SCALE GENOMIC DNA]</scope>
    <source>
        <strain evidence="2">CGMCC 4.7676</strain>
    </source>
</reference>
<evidence type="ECO:0000313" key="2">
    <source>
        <dbReference type="Proteomes" id="UP001595645"/>
    </source>
</evidence>
<protein>
    <submittedName>
        <fullName evidence="1">RhuM family protein</fullName>
    </submittedName>
</protein>
<sequence length="256" mass="29147">MSELIPFDFDGLDQSVFVAHPEHGPCAHSEKFIRWAGWKRPSDVRRDHLLPGMEVEISILTQSGGKPTRRKVKHLTKRGIRRLLMRSNHPRAEQYSELVLDMLDELDRVGMVVDEKRITDEQIEVGQRRLSALQVKRLQERQDYKNILRTLKLGGATSEGYRHVQDTLYLTLFGQTARQIRTAARELRTWEGKRGPTKSDRGVAKNYLTERELKLLDNTVLAVFAQIDLHYPNGATVAEMVAAVGAASKLTLPRTA</sequence>
<keyword evidence="2" id="KW-1185">Reference proteome</keyword>